<evidence type="ECO:0000313" key="1">
    <source>
        <dbReference type="Ensembl" id="ENSCMMP00000023053.1"/>
    </source>
</evidence>
<proteinExistence type="predicted"/>
<keyword evidence="2" id="KW-1185">Reference proteome</keyword>
<evidence type="ECO:0000313" key="2">
    <source>
        <dbReference type="Proteomes" id="UP000694556"/>
    </source>
</evidence>
<reference evidence="1" key="3">
    <citation type="submission" date="2025-09" db="UniProtKB">
        <authorList>
            <consortium name="Ensembl"/>
        </authorList>
    </citation>
    <scope>IDENTIFICATION</scope>
</reference>
<reference evidence="1" key="1">
    <citation type="submission" date="2018-09" db="EMBL/GenBank/DDBJ databases">
        <title>Common duck and Muscovy duck high density SNP chip.</title>
        <authorList>
            <person name="Vignal A."/>
            <person name="Thebault N."/>
            <person name="Warren W.C."/>
        </authorList>
    </citation>
    <scope>NUCLEOTIDE SEQUENCE [LARGE SCALE GENOMIC DNA]</scope>
</reference>
<dbReference type="AlphaFoldDB" id="A0A8C3GNP9"/>
<dbReference type="Ensembl" id="ENSCMMT00000025236.1">
    <property type="protein sequence ID" value="ENSCMMP00000023053.1"/>
    <property type="gene ID" value="ENSCMMG00000014414.1"/>
</dbReference>
<accession>A0A8C3GNP9</accession>
<sequence length="114" mass="12696">HFEHFSSPLYYPATSRNLLTSFSENLKIKHAAVVTNPQKQKLHFKNDLCLSQKSQVWGGVCLVRGIIAKTSLGFQDSSYPRGTGNITTRQPPPPTRSNEIQQFIMSSLAAECCV</sequence>
<protein>
    <submittedName>
        <fullName evidence="1">Uncharacterized protein</fullName>
    </submittedName>
</protein>
<dbReference type="Proteomes" id="UP000694556">
    <property type="component" value="Chromosome 8"/>
</dbReference>
<reference evidence="1" key="2">
    <citation type="submission" date="2025-08" db="UniProtKB">
        <authorList>
            <consortium name="Ensembl"/>
        </authorList>
    </citation>
    <scope>IDENTIFICATION</scope>
</reference>
<organism evidence="1 2">
    <name type="scientific">Cairina moschata</name>
    <name type="common">Muscovy duck</name>
    <dbReference type="NCBI Taxonomy" id="8855"/>
    <lineage>
        <taxon>Eukaryota</taxon>
        <taxon>Metazoa</taxon>
        <taxon>Chordata</taxon>
        <taxon>Craniata</taxon>
        <taxon>Vertebrata</taxon>
        <taxon>Euteleostomi</taxon>
        <taxon>Archelosauria</taxon>
        <taxon>Archosauria</taxon>
        <taxon>Dinosauria</taxon>
        <taxon>Saurischia</taxon>
        <taxon>Theropoda</taxon>
        <taxon>Coelurosauria</taxon>
        <taxon>Aves</taxon>
        <taxon>Neognathae</taxon>
        <taxon>Galloanserae</taxon>
        <taxon>Anseriformes</taxon>
        <taxon>Anatidae</taxon>
        <taxon>Anatinae</taxon>
        <taxon>Cairina</taxon>
    </lineage>
</organism>
<name>A0A8C3GNP9_CAIMO</name>